<sequence length="108" mass="11327">MAVVGLLCYSGFAALCLGMERHYRDLVGRPPQARVSLALRLVGGMLLAAGLWLAVVLDHGWSMGLVHGCAALMASVMLWVFMLPYRPRLAVGLAGAAGVLGPILGVVL</sequence>
<protein>
    <submittedName>
        <fullName evidence="2">DUF3325 domain-containing protein</fullName>
    </submittedName>
</protein>
<dbReference type="KEGG" id="pez:HWQ56_04940"/>
<feature type="transmembrane region" description="Helical" evidence="1">
    <location>
        <begin position="37"/>
        <end position="57"/>
    </location>
</feature>
<accession>A0A7D5DBX2</accession>
<proteinExistence type="predicted"/>
<dbReference type="InterPro" id="IPR021762">
    <property type="entry name" value="DUF3325"/>
</dbReference>
<feature type="transmembrane region" description="Helical" evidence="1">
    <location>
        <begin position="64"/>
        <end position="83"/>
    </location>
</feature>
<name>A0A7D5DBX2_9PSED</name>
<evidence type="ECO:0000313" key="2">
    <source>
        <dbReference type="EMBL" id="QKZ07596.1"/>
    </source>
</evidence>
<keyword evidence="1" id="KW-0472">Membrane</keyword>
<dbReference type="Pfam" id="PF11804">
    <property type="entry name" value="DUF3325"/>
    <property type="match status" value="1"/>
</dbReference>
<organism evidence="2 3">
    <name type="scientific">Pseudomonas eucalypticola</name>
    <dbReference type="NCBI Taxonomy" id="2599595"/>
    <lineage>
        <taxon>Bacteria</taxon>
        <taxon>Pseudomonadati</taxon>
        <taxon>Pseudomonadota</taxon>
        <taxon>Gammaproteobacteria</taxon>
        <taxon>Pseudomonadales</taxon>
        <taxon>Pseudomonadaceae</taxon>
        <taxon>Pseudomonas</taxon>
    </lineage>
</organism>
<evidence type="ECO:0000313" key="3">
    <source>
        <dbReference type="Proteomes" id="UP000509568"/>
    </source>
</evidence>
<keyword evidence="3" id="KW-1185">Reference proteome</keyword>
<keyword evidence="1" id="KW-1133">Transmembrane helix</keyword>
<keyword evidence="1" id="KW-0812">Transmembrane</keyword>
<dbReference type="EMBL" id="CP056030">
    <property type="protein sequence ID" value="QKZ07596.1"/>
    <property type="molecule type" value="Genomic_DNA"/>
</dbReference>
<reference evidence="2 3" key="1">
    <citation type="submission" date="2020-06" db="EMBL/GenBank/DDBJ databases">
        <title>Pseudomonas eucalypticola sp. nov., an endophyte of Eucalyptus dunnii leaves with biocontrol ability of eucalyptus leaf blight.</title>
        <authorList>
            <person name="Liu Y."/>
            <person name="Song Z."/>
            <person name="Zeng H."/>
            <person name="Lu M."/>
            <person name="Wang X."/>
            <person name="Lian X."/>
            <person name="Zhang Q."/>
        </authorList>
    </citation>
    <scope>NUCLEOTIDE SEQUENCE [LARGE SCALE GENOMIC DNA]</scope>
    <source>
        <strain evidence="2 3">NP-1</strain>
    </source>
</reference>
<gene>
    <name evidence="2" type="ORF">HWQ56_04940</name>
</gene>
<feature type="transmembrane region" description="Helical" evidence="1">
    <location>
        <begin position="89"/>
        <end position="107"/>
    </location>
</feature>
<dbReference type="Proteomes" id="UP000509568">
    <property type="component" value="Chromosome"/>
</dbReference>
<evidence type="ECO:0000256" key="1">
    <source>
        <dbReference type="SAM" id="Phobius"/>
    </source>
</evidence>
<dbReference type="AlphaFoldDB" id="A0A7D5DBX2"/>